<comment type="similarity">
    <text evidence="1 4">Belongs to the glycosyl hydrolase 43 family.</text>
</comment>
<evidence type="ECO:0000256" key="3">
    <source>
        <dbReference type="ARBA" id="ARBA00023295"/>
    </source>
</evidence>
<dbReference type="PANTHER" id="PTHR22925">
    <property type="entry name" value="GLYCOSYL HYDROLASE 43 FAMILY MEMBER"/>
    <property type="match status" value="1"/>
</dbReference>
<proteinExistence type="inferred from homology"/>
<comment type="caution">
    <text evidence="6">The sequence shown here is derived from an EMBL/GenBank/DDBJ whole genome shotgun (WGS) entry which is preliminary data.</text>
</comment>
<evidence type="ECO:0000256" key="1">
    <source>
        <dbReference type="ARBA" id="ARBA00009865"/>
    </source>
</evidence>
<evidence type="ECO:0000313" key="6">
    <source>
        <dbReference type="EMBL" id="MBT0723491.1"/>
    </source>
</evidence>
<evidence type="ECO:0000313" key="7">
    <source>
        <dbReference type="Proteomes" id="UP000790096"/>
    </source>
</evidence>
<dbReference type="Proteomes" id="UP000790096">
    <property type="component" value="Unassembled WGS sequence"/>
</dbReference>
<dbReference type="Pfam" id="PF04616">
    <property type="entry name" value="Glyco_hydro_43"/>
    <property type="match status" value="1"/>
</dbReference>
<protein>
    <submittedName>
        <fullName evidence="6">Family 43 glycosylhydrolase</fullName>
    </submittedName>
</protein>
<dbReference type="RefSeq" id="WP_214236210.1">
    <property type="nucleotide sequence ID" value="NZ_JABBFR010000003.1"/>
</dbReference>
<feature type="signal peptide" evidence="5">
    <location>
        <begin position="1"/>
        <end position="20"/>
    </location>
</feature>
<keyword evidence="3 4" id="KW-0326">Glycosidase</keyword>
<feature type="chain" id="PRO_5047016087" evidence="5">
    <location>
        <begin position="21"/>
        <end position="334"/>
    </location>
</feature>
<evidence type="ECO:0000256" key="4">
    <source>
        <dbReference type="RuleBase" id="RU361187"/>
    </source>
</evidence>
<name>A0ABS5STS9_9GAMM</name>
<dbReference type="Gene3D" id="2.115.10.20">
    <property type="entry name" value="Glycosyl hydrolase domain, family 43"/>
    <property type="match status" value="1"/>
</dbReference>
<dbReference type="EMBL" id="JABBFR010000003">
    <property type="protein sequence ID" value="MBT0723491.1"/>
    <property type="molecule type" value="Genomic_DNA"/>
</dbReference>
<organism evidence="6 7">
    <name type="scientific">Rosenbergiella gaditana</name>
    <dbReference type="NCBI Taxonomy" id="2726987"/>
    <lineage>
        <taxon>Bacteria</taxon>
        <taxon>Pseudomonadati</taxon>
        <taxon>Pseudomonadota</taxon>
        <taxon>Gammaproteobacteria</taxon>
        <taxon>Enterobacterales</taxon>
        <taxon>Erwiniaceae</taxon>
        <taxon>Rosenbergiella</taxon>
    </lineage>
</organism>
<dbReference type="CDD" id="cd18825">
    <property type="entry name" value="GH43_CtGH43-like"/>
    <property type="match status" value="1"/>
</dbReference>
<keyword evidence="2 4" id="KW-0378">Hydrolase</keyword>
<sequence length="334" mass="38354">MYKKLIYPIFFILFSCCCGADDSNINLKDENNNYINAHGGGILQYKNKYYWYGENRIKGNESGVSLYQSKDLKKWRYLGVIFKSNEIEPKSHSFFIERPKIVYNSSTNKFVMWFHVEEVSSNYKTAKVGVASSNDISGPYKFLYASRINARSHPINGNYVGSKLANKVNKDHSNIGQMSRDITIFKDRNDNAYLISSSEDNLTLSISLLSQDYTHTTGKYIRVQPGGYNEAPVMFFNEGKYYLVASGTTGWKPNRARLFTADKVFGYWKNIGDFVKGTDAKNINTTFQSQGSNYFEFNGDCYFMGDKWYPKDLSNSGYLFKKIIFSNDQSPYIK</sequence>
<reference evidence="6 7" key="1">
    <citation type="submission" date="2020-04" db="EMBL/GenBank/DDBJ databases">
        <title>Genome sequencing of Rosenbergiella species.</title>
        <authorList>
            <person name="Alvarez-Perez S."/>
            <person name="Lievens B."/>
        </authorList>
    </citation>
    <scope>NUCLEOTIDE SEQUENCE [LARGE SCALE GENOMIC DNA]</scope>
    <source>
        <strain evidence="6 7">S61</strain>
    </source>
</reference>
<evidence type="ECO:0000256" key="5">
    <source>
        <dbReference type="SAM" id="SignalP"/>
    </source>
</evidence>
<evidence type="ECO:0000256" key="2">
    <source>
        <dbReference type="ARBA" id="ARBA00022801"/>
    </source>
</evidence>
<keyword evidence="5" id="KW-0732">Signal</keyword>
<dbReference type="InterPro" id="IPR006710">
    <property type="entry name" value="Glyco_hydro_43"/>
</dbReference>
<dbReference type="PROSITE" id="PS51257">
    <property type="entry name" value="PROKAR_LIPOPROTEIN"/>
    <property type="match status" value="1"/>
</dbReference>
<dbReference type="InterPro" id="IPR023296">
    <property type="entry name" value="Glyco_hydro_beta-prop_sf"/>
</dbReference>
<dbReference type="PANTHER" id="PTHR22925:SF3">
    <property type="entry name" value="GLYCOSYL HYDROLASE FAMILY PROTEIN 43"/>
    <property type="match status" value="1"/>
</dbReference>
<dbReference type="SUPFAM" id="SSF75005">
    <property type="entry name" value="Arabinanase/levansucrase/invertase"/>
    <property type="match status" value="1"/>
</dbReference>
<accession>A0ABS5STS9</accession>
<gene>
    <name evidence="6" type="ORF">HH682_03330</name>
</gene>
<keyword evidence="7" id="KW-1185">Reference proteome</keyword>